<evidence type="ECO:0000313" key="2">
    <source>
        <dbReference type="Proteomes" id="UP000198243"/>
    </source>
</evidence>
<organism evidence="1 2">
    <name type="scientific">Micromonospora coriariae</name>
    <dbReference type="NCBI Taxonomy" id="285665"/>
    <lineage>
        <taxon>Bacteria</taxon>
        <taxon>Bacillati</taxon>
        <taxon>Actinomycetota</taxon>
        <taxon>Actinomycetes</taxon>
        <taxon>Micromonosporales</taxon>
        <taxon>Micromonosporaceae</taxon>
        <taxon>Micromonospora</taxon>
    </lineage>
</organism>
<dbReference type="EMBL" id="LT607412">
    <property type="protein sequence ID" value="SCF15773.1"/>
    <property type="molecule type" value="Genomic_DNA"/>
</dbReference>
<sequence length="29" mass="3357">MTFVEPERSQAYWFGVGDPWPVGEPFPTE</sequence>
<gene>
    <name evidence="1" type="ORF">GA0070607_6254</name>
</gene>
<proteinExistence type="predicted"/>
<keyword evidence="2" id="KW-1185">Reference proteome</keyword>
<reference evidence="2" key="1">
    <citation type="submission" date="2016-06" db="EMBL/GenBank/DDBJ databases">
        <authorList>
            <person name="Varghese N."/>
            <person name="Submissions Spin"/>
        </authorList>
    </citation>
    <scope>NUCLEOTIDE SEQUENCE [LARGE SCALE GENOMIC DNA]</scope>
    <source>
        <strain evidence="2">DSM 44875</strain>
    </source>
</reference>
<dbReference type="AlphaFoldDB" id="A0A1C4Y4Y1"/>
<name>A0A1C4Y4Y1_9ACTN</name>
<dbReference type="Proteomes" id="UP000198243">
    <property type="component" value="Chromosome I"/>
</dbReference>
<evidence type="ECO:0000313" key="1">
    <source>
        <dbReference type="EMBL" id="SCF15773.1"/>
    </source>
</evidence>
<protein>
    <submittedName>
        <fullName evidence="1">Uncharacterized protein</fullName>
    </submittedName>
</protein>
<accession>A0A1C4Y4Y1</accession>